<dbReference type="PANTHER" id="PTHR40940:SF1">
    <property type="entry name" value="PROTEIN BATD"/>
    <property type="match status" value="1"/>
</dbReference>
<accession>A0A3B0YYJ2</accession>
<evidence type="ECO:0000256" key="1">
    <source>
        <dbReference type="SAM" id="Phobius"/>
    </source>
</evidence>
<dbReference type="InterPro" id="IPR025738">
    <property type="entry name" value="BatD"/>
</dbReference>
<evidence type="ECO:0000313" key="3">
    <source>
        <dbReference type="EMBL" id="VAW79279.1"/>
    </source>
</evidence>
<sequence>MSNPWARKARVGSRMPMNVATHIIVGSNSFDQPHRYTHAASSCVGSNSFDQPHRYTHATGSYVGSNSFDHPHRYTHATGSYVGSNSFDHPLKYMQWLFFGLLLCLAGTVRADPSVFMQVEVSPVEGKRYVQQQVLYTSRLFYRMPLTGGRFSPPVAEDAVVETLGDKRQYRVTLGGHRYQVAEQRYAIFPERSGRLNIAPIEFSGTTALTGGALHSREQVAIQQILQRGGIINSRVIRGGAGVAIEIKSEALQLDIEPRPGHYTGVDWLPGQTLTLQDSWTESPPLLQVGEPVVRTLTLEAKGLEASQLPVIELLESDVLRIYPERVQLSNRSDGDWIYGRSELNFTYVATHGGKLSLPAVQVDWWDSINHKQMRTRLPALEIEVQGAGAESAMPMPGTEGADSQGRMFRVIIAALVLLGLWAAVVWVHKRRTAAVGNSEQIDPLAASHAALQAACEQADPQAAARALLDWAAATWPDKPPRSLGVLASRVEQGRQAIQVLESTLYSADSRSWQSGALWAAFTVGLQAAPVADRRESVDSSVPALYPDW</sequence>
<organism evidence="3">
    <name type="scientific">hydrothermal vent metagenome</name>
    <dbReference type="NCBI Taxonomy" id="652676"/>
    <lineage>
        <taxon>unclassified sequences</taxon>
        <taxon>metagenomes</taxon>
        <taxon>ecological metagenomes</taxon>
    </lineage>
</organism>
<evidence type="ECO:0000259" key="2">
    <source>
        <dbReference type="Pfam" id="PF25607"/>
    </source>
</evidence>
<name>A0A3B0YYJ2_9ZZZZ</name>
<keyword evidence="1" id="KW-1133">Transmembrane helix</keyword>
<dbReference type="EMBL" id="UOFK01000184">
    <property type="protein sequence ID" value="VAW79279.1"/>
    <property type="molecule type" value="Genomic_DNA"/>
</dbReference>
<proteinExistence type="predicted"/>
<dbReference type="InterPro" id="IPR057699">
    <property type="entry name" value="DUF7939"/>
</dbReference>
<keyword evidence="1" id="KW-0812">Transmembrane</keyword>
<dbReference type="AlphaFoldDB" id="A0A3B0YYJ2"/>
<feature type="domain" description="DUF7939" evidence="2">
    <location>
        <begin position="448"/>
        <end position="523"/>
    </location>
</feature>
<protein>
    <recommendedName>
        <fullName evidence="2">DUF7939 domain-containing protein</fullName>
    </recommendedName>
</protein>
<dbReference type="Pfam" id="PF25607">
    <property type="entry name" value="DUF7939"/>
    <property type="match status" value="1"/>
</dbReference>
<reference evidence="3" key="1">
    <citation type="submission" date="2018-06" db="EMBL/GenBank/DDBJ databases">
        <authorList>
            <person name="Zhirakovskaya E."/>
        </authorList>
    </citation>
    <scope>NUCLEOTIDE SEQUENCE</scope>
</reference>
<feature type="transmembrane region" description="Helical" evidence="1">
    <location>
        <begin position="408"/>
        <end position="428"/>
    </location>
</feature>
<dbReference type="PANTHER" id="PTHR40940">
    <property type="entry name" value="PROTEIN BATD-RELATED"/>
    <property type="match status" value="1"/>
</dbReference>
<gene>
    <name evidence="3" type="ORF">MNBD_GAMMA13-1167</name>
</gene>
<keyword evidence="1" id="KW-0472">Membrane</keyword>